<proteinExistence type="predicted"/>
<keyword evidence="2" id="KW-1185">Reference proteome</keyword>
<dbReference type="Proteomes" id="UP000321578">
    <property type="component" value="Unassembled WGS sequence"/>
</dbReference>
<dbReference type="OrthoDB" id="194359at2"/>
<gene>
    <name evidence="1" type="ORF">ESY86_13465</name>
</gene>
<sequence length="169" mass="19192">MKSNNTLKPQDILILLKICTLEKQKWFQHTLAEDLNISQSEISECLSRSKYSGLIDASRKRVNLLNLLEFLQYGIKYVFPQQPGALVRGIATAHSAPPLNNKIQSDQNYVWPYARGNMRGQAIQPLYKSVPKAVLNDQNLHEILALVDAIRVGKVREQNLAISLLKERL</sequence>
<accession>A0A5C6ZEU7</accession>
<reference evidence="1 2" key="1">
    <citation type="submission" date="2019-08" db="EMBL/GenBank/DDBJ databases">
        <title>Genomes of Subsaximicrobium wynnwilliamsii strains.</title>
        <authorList>
            <person name="Bowman J.P."/>
        </authorList>
    </citation>
    <scope>NUCLEOTIDE SEQUENCE [LARGE SCALE GENOMIC DNA]</scope>
    <source>
        <strain evidence="1 2">2-80-2</strain>
    </source>
</reference>
<comment type="caution">
    <text evidence="1">The sequence shown here is derived from an EMBL/GenBank/DDBJ whole genome shotgun (WGS) entry which is preliminary data.</text>
</comment>
<dbReference type="AlphaFoldDB" id="A0A5C6ZEU7"/>
<organism evidence="1 2">
    <name type="scientific">Subsaximicrobium wynnwilliamsii</name>
    <dbReference type="NCBI Taxonomy" id="291179"/>
    <lineage>
        <taxon>Bacteria</taxon>
        <taxon>Pseudomonadati</taxon>
        <taxon>Bacteroidota</taxon>
        <taxon>Flavobacteriia</taxon>
        <taxon>Flavobacteriales</taxon>
        <taxon>Flavobacteriaceae</taxon>
        <taxon>Subsaximicrobium</taxon>
    </lineage>
</organism>
<name>A0A5C6ZEU7_9FLAO</name>
<protein>
    <submittedName>
        <fullName evidence="1">Uncharacterized protein</fullName>
    </submittedName>
</protein>
<dbReference type="EMBL" id="VORO01000015">
    <property type="protein sequence ID" value="TXD88342.1"/>
    <property type="molecule type" value="Genomic_DNA"/>
</dbReference>
<dbReference type="RefSeq" id="WP_147087142.1">
    <property type="nucleotide sequence ID" value="NZ_VORM01000009.1"/>
</dbReference>
<evidence type="ECO:0000313" key="1">
    <source>
        <dbReference type="EMBL" id="TXD88342.1"/>
    </source>
</evidence>
<evidence type="ECO:0000313" key="2">
    <source>
        <dbReference type="Proteomes" id="UP000321578"/>
    </source>
</evidence>